<protein>
    <submittedName>
        <fullName evidence="2">Transcriptional regulator</fullName>
    </submittedName>
</protein>
<reference evidence="2 3" key="1">
    <citation type="submission" date="2024-06" db="EMBL/GenBank/DDBJ databases">
        <title>The Natural Products Discovery Center: Release of the First 8490 Sequenced Strains for Exploring Actinobacteria Biosynthetic Diversity.</title>
        <authorList>
            <person name="Kalkreuter E."/>
            <person name="Kautsar S.A."/>
            <person name="Yang D."/>
            <person name="Bader C.D."/>
            <person name="Teijaro C.N."/>
            <person name="Fluegel L."/>
            <person name="Davis C.M."/>
            <person name="Simpson J.R."/>
            <person name="Lauterbach L."/>
            <person name="Steele A.D."/>
            <person name="Gui C."/>
            <person name="Meng S."/>
            <person name="Li G."/>
            <person name="Viehrig K."/>
            <person name="Ye F."/>
            <person name="Su P."/>
            <person name="Kiefer A.F."/>
            <person name="Nichols A."/>
            <person name="Cepeda A.J."/>
            <person name="Yan W."/>
            <person name="Fan B."/>
            <person name="Jiang Y."/>
            <person name="Adhikari A."/>
            <person name="Zheng C.-J."/>
            <person name="Schuster L."/>
            <person name="Cowan T.M."/>
            <person name="Smanski M.J."/>
            <person name="Chevrette M.G."/>
            <person name="De Carvalho L.P.S."/>
            <person name="Shen B."/>
        </authorList>
    </citation>
    <scope>NUCLEOTIDE SEQUENCE [LARGE SCALE GENOMIC DNA]</scope>
    <source>
        <strain evidence="2 3">NPDC048946</strain>
    </source>
</reference>
<dbReference type="EMBL" id="JBEZFP010000063">
    <property type="protein sequence ID" value="MEU8136415.1"/>
    <property type="molecule type" value="Genomic_DNA"/>
</dbReference>
<dbReference type="RefSeq" id="WP_358356911.1">
    <property type="nucleotide sequence ID" value="NZ_JBEZFP010000063.1"/>
</dbReference>
<keyword evidence="3" id="KW-1185">Reference proteome</keyword>
<dbReference type="InterPro" id="IPR011990">
    <property type="entry name" value="TPR-like_helical_dom_sf"/>
</dbReference>
<gene>
    <name evidence="2" type="ORF">AB0C36_23255</name>
</gene>
<comment type="caution">
    <text evidence="2">The sequence shown here is derived from an EMBL/GenBank/DDBJ whole genome shotgun (WGS) entry which is preliminary data.</text>
</comment>
<sequence>MIAKTHAELGFGQMAARREKVSRWEAGRAVPELTAQLAMAHIHAVPQEEVMSRKWPDWLHLAIGDARQLELPWTSAAVPEAILDAVVGRKLIQQEYLLATGKAARSLAEAWTDAMSEALGRSSDDVARDGSGLLRRPGTDGESGSVLEACTRLRELQTFTKRFTADWLVHASEMELRTLANHFLAAPEALRSGPDLLIIAAEGLAVCGFIARLQGEHINSQRYYLAALRCATAAADAETAAAIVTLHVGQYLDLQLHEEAAELVMAVGKLLNDQQISVKDPALVALMHAQTARIHAMRGDDLGRRRALSSGRQVLDTGVASGSLPILPIRCHAWLRLMDGVSLLDLGQPDRAIKHFAPVLSTAEATRLPLPPAARAMYMLRAAETQVALGDGVAAADTAARAATLLGGVRAAAAERVRFALHAYTHLPSVNKFLESI</sequence>
<evidence type="ECO:0000313" key="2">
    <source>
        <dbReference type="EMBL" id="MEU8136415.1"/>
    </source>
</evidence>
<name>A0ABV3DKY1_9ACTN</name>
<accession>A0ABV3DKY1</accession>
<organism evidence="2 3">
    <name type="scientific">Streptodolium elevatio</name>
    <dbReference type="NCBI Taxonomy" id="3157996"/>
    <lineage>
        <taxon>Bacteria</taxon>
        <taxon>Bacillati</taxon>
        <taxon>Actinomycetota</taxon>
        <taxon>Actinomycetes</taxon>
        <taxon>Kitasatosporales</taxon>
        <taxon>Streptomycetaceae</taxon>
        <taxon>Streptodolium</taxon>
    </lineage>
</organism>
<dbReference type="Proteomes" id="UP001551482">
    <property type="component" value="Unassembled WGS sequence"/>
</dbReference>
<evidence type="ECO:0000256" key="1">
    <source>
        <dbReference type="SAM" id="MobiDB-lite"/>
    </source>
</evidence>
<evidence type="ECO:0000313" key="3">
    <source>
        <dbReference type="Proteomes" id="UP001551482"/>
    </source>
</evidence>
<feature type="region of interest" description="Disordered" evidence="1">
    <location>
        <begin position="122"/>
        <end position="142"/>
    </location>
</feature>
<dbReference type="SUPFAM" id="SSF48452">
    <property type="entry name" value="TPR-like"/>
    <property type="match status" value="1"/>
</dbReference>
<proteinExistence type="predicted"/>